<evidence type="ECO:0000313" key="1">
    <source>
        <dbReference type="EMBL" id="GAA4120529.1"/>
    </source>
</evidence>
<accession>A0ABP7XK30</accession>
<evidence type="ECO:0000313" key="2">
    <source>
        <dbReference type="Proteomes" id="UP001501495"/>
    </source>
</evidence>
<name>A0ABP7XK30_9ACTN</name>
<dbReference type="EMBL" id="BAAAZH010000016">
    <property type="protein sequence ID" value="GAA4120529.1"/>
    <property type="molecule type" value="Genomic_DNA"/>
</dbReference>
<sequence>MPWAGPTFDGQICSLGYEVVDWLEEYACHGPGDVMGQPLEFYKDPEIEDFIIRAYELDPATGRRKIRRGVLSAPKGRAKSEKAGLIGVAECVGPVRFDGWDANGQPVGRPVVSPFVRCLATEEKQAGNTFQNIAYIMGEWGRDTHPEIYGGITGVRDYQRATALSLPGGGQAVLSTAGAASKDGGKETFLVPDEIHLYTTDELRDMYATALRNTGKRKHAEPWALLTTTACRVGENSVWEVLERRFRRGELGPEWLVFHRQAKGRIDINDREHTLAQLRDVYGVAMDPELGWMVAEDVYSDMHDPTVCRDEAEAARYFLNVSMAGSDAWISKAVHERQGRADEVTFGEPITVGFDGSINNDTTVLRGCRMSDGFLFKLGSWPRPTTAGPDWQVPRGEVLQRIRQVHKEYRVVRGYYDPHEWRSDIETLQGELGEDPVLETPRVIGWPTNRDIAMAAALDRLHTDLTNGEVFHDLDSEASDHYGNAYVWWKGRLRLVRKQNPNSSRKIDVVVGDALALEARADALAAGWTDRPMNLPPVVFSV</sequence>
<comment type="caution">
    <text evidence="1">The sequence shown here is derived from an EMBL/GenBank/DDBJ whole genome shotgun (WGS) entry which is preliminary data.</text>
</comment>
<dbReference type="Proteomes" id="UP001501495">
    <property type="component" value="Unassembled WGS sequence"/>
</dbReference>
<dbReference type="RefSeq" id="WP_344733662.1">
    <property type="nucleotide sequence ID" value="NZ_BAAAZH010000016.1"/>
</dbReference>
<organism evidence="1 2">
    <name type="scientific">Nocardioides fonticola</name>
    <dbReference type="NCBI Taxonomy" id="450363"/>
    <lineage>
        <taxon>Bacteria</taxon>
        <taxon>Bacillati</taxon>
        <taxon>Actinomycetota</taxon>
        <taxon>Actinomycetes</taxon>
        <taxon>Propionibacteriales</taxon>
        <taxon>Nocardioidaceae</taxon>
        <taxon>Nocardioides</taxon>
    </lineage>
</organism>
<proteinExistence type="predicted"/>
<reference evidence="2" key="1">
    <citation type="journal article" date="2019" name="Int. J. Syst. Evol. Microbiol.">
        <title>The Global Catalogue of Microorganisms (GCM) 10K type strain sequencing project: providing services to taxonomists for standard genome sequencing and annotation.</title>
        <authorList>
            <consortium name="The Broad Institute Genomics Platform"/>
            <consortium name="The Broad Institute Genome Sequencing Center for Infectious Disease"/>
            <person name="Wu L."/>
            <person name="Ma J."/>
        </authorList>
    </citation>
    <scope>NUCLEOTIDE SEQUENCE [LARGE SCALE GENOMIC DNA]</scope>
    <source>
        <strain evidence="2">JCM 16703</strain>
    </source>
</reference>
<protein>
    <submittedName>
        <fullName evidence="1">Large terminase</fullName>
    </submittedName>
</protein>
<keyword evidence="2" id="KW-1185">Reference proteome</keyword>
<gene>
    <name evidence="1" type="ORF">GCM10022215_24270</name>
</gene>